<dbReference type="EMBL" id="CAWUPB010000851">
    <property type="protein sequence ID" value="CAK7326518.1"/>
    <property type="molecule type" value="Genomic_DNA"/>
</dbReference>
<proteinExistence type="predicted"/>
<dbReference type="AlphaFoldDB" id="A0AAV1QXW8"/>
<organism evidence="1 2">
    <name type="scientific">Dovyalis caffra</name>
    <dbReference type="NCBI Taxonomy" id="77055"/>
    <lineage>
        <taxon>Eukaryota</taxon>
        <taxon>Viridiplantae</taxon>
        <taxon>Streptophyta</taxon>
        <taxon>Embryophyta</taxon>
        <taxon>Tracheophyta</taxon>
        <taxon>Spermatophyta</taxon>
        <taxon>Magnoliopsida</taxon>
        <taxon>eudicotyledons</taxon>
        <taxon>Gunneridae</taxon>
        <taxon>Pentapetalae</taxon>
        <taxon>rosids</taxon>
        <taxon>fabids</taxon>
        <taxon>Malpighiales</taxon>
        <taxon>Salicaceae</taxon>
        <taxon>Flacourtieae</taxon>
        <taxon>Dovyalis</taxon>
    </lineage>
</organism>
<evidence type="ECO:0000313" key="1">
    <source>
        <dbReference type="EMBL" id="CAK7326518.1"/>
    </source>
</evidence>
<dbReference type="Proteomes" id="UP001314170">
    <property type="component" value="Unassembled WGS sequence"/>
</dbReference>
<accession>A0AAV1QXW8</accession>
<comment type="caution">
    <text evidence="1">The sequence shown here is derived from an EMBL/GenBank/DDBJ whole genome shotgun (WGS) entry which is preliminary data.</text>
</comment>
<name>A0AAV1QXW8_9ROSI</name>
<keyword evidence="2" id="KW-1185">Reference proteome</keyword>
<evidence type="ECO:0000313" key="2">
    <source>
        <dbReference type="Proteomes" id="UP001314170"/>
    </source>
</evidence>
<protein>
    <submittedName>
        <fullName evidence="1">Uncharacterized protein</fullName>
    </submittedName>
</protein>
<gene>
    <name evidence="1" type="ORF">DCAF_LOCUS4220</name>
</gene>
<reference evidence="1 2" key="1">
    <citation type="submission" date="2024-01" db="EMBL/GenBank/DDBJ databases">
        <authorList>
            <person name="Waweru B."/>
        </authorList>
    </citation>
    <scope>NUCLEOTIDE SEQUENCE [LARGE SCALE GENOMIC DNA]</scope>
</reference>
<sequence length="50" mass="5940">MELETWSDKRDFFSMGVLEDPCGIKMDAKAKDYPSVDDIRKFKLRKLKKE</sequence>